<accession>A0A913ZCS8</accession>
<proteinExistence type="predicted"/>
<dbReference type="InterPro" id="IPR015353">
    <property type="entry name" value="Rubisco_LSMT_subst-bd"/>
</dbReference>
<dbReference type="OrthoDB" id="341421at2759"/>
<keyword evidence="3" id="KW-1185">Reference proteome</keyword>
<dbReference type="Proteomes" id="UP000887568">
    <property type="component" value="Unplaced"/>
</dbReference>
<dbReference type="SUPFAM" id="SSF82199">
    <property type="entry name" value="SET domain"/>
    <property type="match status" value="1"/>
</dbReference>
<dbReference type="Pfam" id="PF09273">
    <property type="entry name" value="Rubis-subs-bind"/>
    <property type="match status" value="1"/>
</dbReference>
<dbReference type="InterPro" id="IPR050600">
    <property type="entry name" value="SETD3_SETD6_MTase"/>
</dbReference>
<protein>
    <recommendedName>
        <fullName evidence="1">Rubisco LSMT substrate-binding domain-containing protein</fullName>
    </recommendedName>
</protein>
<dbReference type="PANTHER" id="PTHR13271:SF151">
    <property type="entry name" value="SET DOMAIN-CONTAINING PROTEIN 4"/>
    <property type="match status" value="1"/>
</dbReference>
<dbReference type="Gene3D" id="3.90.1410.10">
    <property type="entry name" value="set domain protein methyltransferase, domain 1"/>
    <property type="match status" value="1"/>
</dbReference>
<dbReference type="OMA" id="ITRRICC"/>
<dbReference type="PANTHER" id="PTHR13271">
    <property type="entry name" value="UNCHARACTERIZED PUTATIVE METHYLTRANSFERASE"/>
    <property type="match status" value="1"/>
</dbReference>
<dbReference type="InterPro" id="IPR046341">
    <property type="entry name" value="SET_dom_sf"/>
</dbReference>
<reference evidence="2" key="1">
    <citation type="submission" date="2022-11" db="UniProtKB">
        <authorList>
            <consortium name="EnsemblMetazoa"/>
        </authorList>
    </citation>
    <scope>IDENTIFICATION</scope>
</reference>
<dbReference type="GO" id="GO:0016279">
    <property type="term" value="F:protein-lysine N-methyltransferase activity"/>
    <property type="evidence" value="ECO:0007669"/>
    <property type="project" value="InterPro"/>
</dbReference>
<dbReference type="AlphaFoldDB" id="A0A913ZCS8"/>
<dbReference type="InterPro" id="IPR044429">
    <property type="entry name" value="SETD4_SET"/>
</dbReference>
<evidence type="ECO:0000313" key="3">
    <source>
        <dbReference type="Proteomes" id="UP000887568"/>
    </source>
</evidence>
<evidence type="ECO:0000259" key="1">
    <source>
        <dbReference type="Pfam" id="PF09273"/>
    </source>
</evidence>
<dbReference type="GeneID" id="119722966"/>
<evidence type="ECO:0000313" key="2">
    <source>
        <dbReference type="EnsemblMetazoa" id="XP_038049324.1"/>
    </source>
</evidence>
<dbReference type="CDD" id="cd19177">
    <property type="entry name" value="SET_SETD4"/>
    <property type="match status" value="1"/>
</dbReference>
<organism evidence="2 3">
    <name type="scientific">Patiria miniata</name>
    <name type="common">Bat star</name>
    <name type="synonym">Asterina miniata</name>
    <dbReference type="NCBI Taxonomy" id="46514"/>
    <lineage>
        <taxon>Eukaryota</taxon>
        <taxon>Metazoa</taxon>
        <taxon>Echinodermata</taxon>
        <taxon>Eleutherozoa</taxon>
        <taxon>Asterozoa</taxon>
        <taxon>Asteroidea</taxon>
        <taxon>Valvatacea</taxon>
        <taxon>Valvatida</taxon>
        <taxon>Asterinidae</taxon>
        <taxon>Patiria</taxon>
    </lineage>
</organism>
<sequence>MTSHQMLTVYLLFEACKGVGSFWFPYIAVLPQMFGTPPFFNERELQLLPKDTCTHAKAQIENVSSAFKELSAFFELLRGTYPSMSSRLSFERFRWAWFAVNTRCVYMKQENQQGNCALAPYIDLLNHSPEAETEAGFDSSLDCYVVKTETGCKKWQQAFICYGPHGNDKLLLEYGFVVPKSRNSSLQFEIDDVICCMDDVLETESGILLRRKHQILEESNLLCNLSCGWDGLSWHLEIAIKILCMDSKEIENWKRVYSSESVSSNCESKVKQLATRFLTTRLHEEQRVIQNILDTFPTAMGNKHLSMIHDLRQEKKNMLEFTLKRLIPEGLKLTVVKLC</sequence>
<dbReference type="RefSeq" id="XP_038049324.1">
    <property type="nucleotide sequence ID" value="XM_038193396.1"/>
</dbReference>
<name>A0A913ZCS8_PATMI</name>
<feature type="domain" description="Rubisco LSMT substrate-binding" evidence="1">
    <location>
        <begin position="209"/>
        <end position="319"/>
    </location>
</feature>
<dbReference type="EnsemblMetazoa" id="XM_038193396.1">
    <property type="protein sequence ID" value="XP_038049324.1"/>
    <property type="gene ID" value="LOC119722966"/>
</dbReference>